<dbReference type="PANTHER" id="PTHR47989">
    <property type="entry name" value="OS01G0750732 PROTEIN"/>
    <property type="match status" value="1"/>
</dbReference>
<sequence length="349" mass="38717">MSSTNRGRQPVHQGTERGNVSCLHFDYEGVKVATKGFNKSNKLGEGGFGPVFRGELLSTDVAIKVLRRTKPGDKGASDLADEQFDAEIQILSKFRHPNLVTLLGYSNDPGLPRCLIYEFMVNGTLEDALDFGVDRSKVEGSETIGLPWMVRISIAIDTARGLRYLHEAIKESPLVHRDIKSANVLLDLSFRAKVGDFGLVRAIGHQPASHGIRQSQTARIVGTSGYIAPEYYRGVITTKLDTYSFGVVLLEILTGLPGYDPNKGQEYSDLVAYIEVKKSDPNFSFIQISDDFAGDWPTRSFLKLFTIAEKCLTEKMTLRPKMSEVYLLLEDLSVMSSKLFAEQKPGKKL</sequence>
<dbReference type="Gene3D" id="1.10.510.10">
    <property type="entry name" value="Transferase(Phosphotransferase) domain 1"/>
    <property type="match status" value="1"/>
</dbReference>
<reference evidence="11" key="1">
    <citation type="submission" date="2017-05" db="UniProtKB">
        <authorList>
            <consortium name="EnsemblMetazoa"/>
        </authorList>
    </citation>
    <scope>IDENTIFICATION</scope>
</reference>
<dbReference type="PROSITE" id="PS50011">
    <property type="entry name" value="PROTEIN_KINASE_DOM"/>
    <property type="match status" value="1"/>
</dbReference>
<dbReference type="InParanoid" id="A0A1X7U7Q0"/>
<dbReference type="InterPro" id="IPR011009">
    <property type="entry name" value="Kinase-like_dom_sf"/>
</dbReference>
<protein>
    <recommendedName>
        <fullName evidence="2">non-specific serine/threonine protein kinase</fullName>
        <ecNumber evidence="2">2.7.11.1</ecNumber>
    </recommendedName>
</protein>
<accession>A0A1X7U7Q0</accession>
<dbReference type="OrthoDB" id="4062651at2759"/>
<dbReference type="EnsemblMetazoa" id="Aqu2.1.23805_001">
    <property type="protein sequence ID" value="Aqu2.1.23805_001"/>
    <property type="gene ID" value="Aqu2.1.23805"/>
</dbReference>
<dbReference type="PANTHER" id="PTHR47989:SF47">
    <property type="entry name" value="SERINE_THREONINE-PROTEIN KINASE PBL28-RELATED"/>
    <property type="match status" value="1"/>
</dbReference>
<comment type="catalytic activity">
    <reaction evidence="9">
        <text>L-seryl-[protein] + ATP = O-phospho-L-seryl-[protein] + ADP + H(+)</text>
        <dbReference type="Rhea" id="RHEA:17989"/>
        <dbReference type="Rhea" id="RHEA-COMP:9863"/>
        <dbReference type="Rhea" id="RHEA-COMP:11604"/>
        <dbReference type="ChEBI" id="CHEBI:15378"/>
        <dbReference type="ChEBI" id="CHEBI:29999"/>
        <dbReference type="ChEBI" id="CHEBI:30616"/>
        <dbReference type="ChEBI" id="CHEBI:83421"/>
        <dbReference type="ChEBI" id="CHEBI:456216"/>
        <dbReference type="EC" id="2.7.11.1"/>
    </reaction>
</comment>
<proteinExistence type="inferred from homology"/>
<dbReference type="InterPro" id="IPR008271">
    <property type="entry name" value="Ser/Thr_kinase_AS"/>
</dbReference>
<dbReference type="GO" id="GO:0004674">
    <property type="term" value="F:protein serine/threonine kinase activity"/>
    <property type="evidence" value="ECO:0007669"/>
    <property type="project" value="UniProtKB-KW"/>
</dbReference>
<name>A0A1X7U7Q0_AMPQE</name>
<evidence type="ECO:0000256" key="9">
    <source>
        <dbReference type="ARBA" id="ARBA00048679"/>
    </source>
</evidence>
<dbReference type="InterPro" id="IPR001245">
    <property type="entry name" value="Ser-Thr/Tyr_kinase_cat_dom"/>
</dbReference>
<keyword evidence="7" id="KW-0067">ATP-binding</keyword>
<dbReference type="PIRSF" id="PIRSF000654">
    <property type="entry name" value="Integrin-linked_kinase"/>
    <property type="match status" value="1"/>
</dbReference>
<evidence type="ECO:0000256" key="6">
    <source>
        <dbReference type="ARBA" id="ARBA00022777"/>
    </source>
</evidence>
<dbReference type="PROSITE" id="PS00108">
    <property type="entry name" value="PROTEIN_KINASE_ST"/>
    <property type="match status" value="1"/>
</dbReference>
<evidence type="ECO:0000256" key="4">
    <source>
        <dbReference type="ARBA" id="ARBA00022679"/>
    </source>
</evidence>
<keyword evidence="3" id="KW-0723">Serine/threonine-protein kinase</keyword>
<feature type="domain" description="Protein kinase" evidence="10">
    <location>
        <begin position="37"/>
        <end position="329"/>
    </location>
</feature>
<keyword evidence="4" id="KW-0808">Transferase</keyword>
<evidence type="ECO:0000256" key="1">
    <source>
        <dbReference type="ARBA" id="ARBA00008718"/>
    </source>
</evidence>
<dbReference type="GO" id="GO:0005524">
    <property type="term" value="F:ATP binding"/>
    <property type="evidence" value="ECO:0007669"/>
    <property type="project" value="UniProtKB-KW"/>
</dbReference>
<keyword evidence="6" id="KW-0418">Kinase</keyword>
<dbReference type="AlphaFoldDB" id="A0A1X7U7Q0"/>
<dbReference type="FunFam" id="1.10.510.10:FF:000754">
    <property type="entry name" value="Interleukin-1 receptor-associated kinase"/>
    <property type="match status" value="1"/>
</dbReference>
<evidence type="ECO:0000259" key="10">
    <source>
        <dbReference type="PROSITE" id="PS50011"/>
    </source>
</evidence>
<comment type="catalytic activity">
    <reaction evidence="8">
        <text>L-threonyl-[protein] + ATP = O-phospho-L-threonyl-[protein] + ADP + H(+)</text>
        <dbReference type="Rhea" id="RHEA:46608"/>
        <dbReference type="Rhea" id="RHEA-COMP:11060"/>
        <dbReference type="Rhea" id="RHEA-COMP:11605"/>
        <dbReference type="ChEBI" id="CHEBI:15378"/>
        <dbReference type="ChEBI" id="CHEBI:30013"/>
        <dbReference type="ChEBI" id="CHEBI:30616"/>
        <dbReference type="ChEBI" id="CHEBI:61977"/>
        <dbReference type="ChEBI" id="CHEBI:456216"/>
        <dbReference type="EC" id="2.7.11.1"/>
    </reaction>
</comment>
<dbReference type="STRING" id="400682.A0A1X7U7Q0"/>
<keyword evidence="5" id="KW-0547">Nucleotide-binding</keyword>
<evidence type="ECO:0000256" key="5">
    <source>
        <dbReference type="ARBA" id="ARBA00022741"/>
    </source>
</evidence>
<dbReference type="Gene3D" id="3.30.200.20">
    <property type="entry name" value="Phosphorylase Kinase, domain 1"/>
    <property type="match status" value="1"/>
</dbReference>
<dbReference type="InterPro" id="IPR000719">
    <property type="entry name" value="Prot_kinase_dom"/>
</dbReference>
<comment type="similarity">
    <text evidence="1">Belongs to the protein kinase superfamily. TKL Ser/Thr protein kinase family. Pelle subfamily.</text>
</comment>
<evidence type="ECO:0000256" key="7">
    <source>
        <dbReference type="ARBA" id="ARBA00022840"/>
    </source>
</evidence>
<evidence type="ECO:0000256" key="8">
    <source>
        <dbReference type="ARBA" id="ARBA00047899"/>
    </source>
</evidence>
<dbReference type="Pfam" id="PF07714">
    <property type="entry name" value="PK_Tyr_Ser-Thr"/>
    <property type="match status" value="1"/>
</dbReference>
<dbReference type="SUPFAM" id="SSF56112">
    <property type="entry name" value="Protein kinase-like (PK-like)"/>
    <property type="match status" value="1"/>
</dbReference>
<dbReference type="SMART" id="SM00220">
    <property type="entry name" value="S_TKc"/>
    <property type="match status" value="1"/>
</dbReference>
<evidence type="ECO:0000256" key="2">
    <source>
        <dbReference type="ARBA" id="ARBA00012513"/>
    </source>
</evidence>
<dbReference type="EC" id="2.7.11.1" evidence="2"/>
<evidence type="ECO:0000256" key="3">
    <source>
        <dbReference type="ARBA" id="ARBA00022527"/>
    </source>
</evidence>
<evidence type="ECO:0000313" key="11">
    <source>
        <dbReference type="EnsemblMetazoa" id="Aqu2.1.23805_001"/>
    </source>
</evidence>
<organism evidence="11">
    <name type="scientific">Amphimedon queenslandica</name>
    <name type="common">Sponge</name>
    <dbReference type="NCBI Taxonomy" id="400682"/>
    <lineage>
        <taxon>Eukaryota</taxon>
        <taxon>Metazoa</taxon>
        <taxon>Porifera</taxon>
        <taxon>Demospongiae</taxon>
        <taxon>Heteroscleromorpha</taxon>
        <taxon>Haplosclerida</taxon>
        <taxon>Niphatidae</taxon>
        <taxon>Amphimedon</taxon>
    </lineage>
</organism>